<dbReference type="UniPathway" id="UPA00148"/>
<dbReference type="PROSITE" id="PS51014">
    <property type="entry name" value="COBK_CBIJ"/>
    <property type="match status" value="1"/>
</dbReference>
<accession>A0A1B7L8Y6</accession>
<organism evidence="4 5">
    <name type="scientific">Mangrovibacter phragmitis</name>
    <dbReference type="NCBI Taxonomy" id="1691903"/>
    <lineage>
        <taxon>Bacteria</taxon>
        <taxon>Pseudomonadati</taxon>
        <taxon>Pseudomonadota</taxon>
        <taxon>Gammaproteobacteria</taxon>
        <taxon>Enterobacterales</taxon>
        <taxon>Enterobacteriaceae</taxon>
        <taxon>Mangrovibacter</taxon>
    </lineage>
</organism>
<sequence length="274" mass="29333">MNHVLVLGGTSDATPICQQLEMAAVPYTLSVATEAGARLASVRAGSVLCGRLDAGQLAELLASRRVNWLVDATHPYAQEISRNAWLACQQTGIAYSRYRRPSQLDCVSHPLLHKVANIEQACGVAGALGPRVLLTTGSKDLARWQAGLPGKHLLVRVLPVASVIEQCEQLGLGPENIFALKGPFDAAFNQALYQFCAPDVVITKESGIQGGYLDKIVPALQAAIPCIVVTRPREMVPEALVLDGPEAFTRKLQGWLASPVNPQPSALSNRRTTV</sequence>
<dbReference type="InterPro" id="IPR003723">
    <property type="entry name" value="Precorrin-6x_reduct"/>
</dbReference>
<dbReference type="Pfam" id="PF02571">
    <property type="entry name" value="CbiJ"/>
    <property type="match status" value="1"/>
</dbReference>
<dbReference type="GO" id="GO:0009236">
    <property type="term" value="P:cobalamin biosynthetic process"/>
    <property type="evidence" value="ECO:0007669"/>
    <property type="project" value="UniProtKB-UniPathway"/>
</dbReference>
<evidence type="ECO:0000313" key="4">
    <source>
        <dbReference type="EMBL" id="OAT78807.1"/>
    </source>
</evidence>
<dbReference type="STRING" id="1691903.A9B99_03645"/>
<dbReference type="NCBIfam" id="TIGR00715">
    <property type="entry name" value="precor6x_red"/>
    <property type="match status" value="1"/>
</dbReference>
<dbReference type="PANTHER" id="PTHR36925">
    <property type="entry name" value="COBALT-PRECORRIN-6A REDUCTASE"/>
    <property type="match status" value="1"/>
</dbReference>
<gene>
    <name evidence="4" type="ORF">A9B99_03645</name>
</gene>
<keyword evidence="2" id="KW-0169">Cobalamin biosynthesis</keyword>
<keyword evidence="3" id="KW-0560">Oxidoreductase</keyword>
<dbReference type="GO" id="GO:0016994">
    <property type="term" value="F:precorrin-6A reductase activity"/>
    <property type="evidence" value="ECO:0007669"/>
    <property type="project" value="InterPro"/>
</dbReference>
<proteinExistence type="predicted"/>
<comment type="caution">
    <text evidence="4">The sequence shown here is derived from an EMBL/GenBank/DDBJ whole genome shotgun (WGS) entry which is preliminary data.</text>
</comment>
<dbReference type="Proteomes" id="UP000078225">
    <property type="component" value="Unassembled WGS sequence"/>
</dbReference>
<dbReference type="OrthoDB" id="9780707at2"/>
<evidence type="ECO:0000256" key="2">
    <source>
        <dbReference type="ARBA" id="ARBA00022573"/>
    </source>
</evidence>
<protein>
    <submittedName>
        <fullName evidence="4">Cobalt-precorrin-6A reductase</fullName>
    </submittedName>
</protein>
<evidence type="ECO:0000256" key="3">
    <source>
        <dbReference type="ARBA" id="ARBA00023002"/>
    </source>
</evidence>
<name>A0A1B7L8Y6_9ENTR</name>
<dbReference type="AlphaFoldDB" id="A0A1B7L8Y6"/>
<reference evidence="5" key="1">
    <citation type="submission" date="2016-05" db="EMBL/GenBank/DDBJ databases">
        <authorList>
            <person name="Behera P."/>
            <person name="Vaishampayan P."/>
            <person name="Singh N."/>
            <person name="Raina V."/>
            <person name="Suar M."/>
            <person name="Pattnaik A."/>
            <person name="Rastogi G."/>
        </authorList>
    </citation>
    <scope>NUCLEOTIDE SEQUENCE [LARGE SCALE GENOMIC DNA]</scope>
    <source>
        <strain evidence="5">MP23</strain>
    </source>
</reference>
<dbReference type="RefSeq" id="WP_064594704.1">
    <property type="nucleotide sequence ID" value="NZ_JBDJAE010000009.1"/>
</dbReference>
<dbReference type="NCBIfam" id="NF005967">
    <property type="entry name" value="PRK08057.1-1"/>
    <property type="match status" value="1"/>
</dbReference>
<dbReference type="EMBL" id="LYRP01000001">
    <property type="protein sequence ID" value="OAT78807.1"/>
    <property type="molecule type" value="Genomic_DNA"/>
</dbReference>
<dbReference type="PANTHER" id="PTHR36925:SF1">
    <property type="entry name" value="COBALT-PRECORRIN-6A REDUCTASE"/>
    <property type="match status" value="1"/>
</dbReference>
<comment type="pathway">
    <text evidence="1">Cofactor biosynthesis; adenosylcobalamin biosynthesis.</text>
</comment>
<evidence type="ECO:0000256" key="1">
    <source>
        <dbReference type="ARBA" id="ARBA00004953"/>
    </source>
</evidence>
<evidence type="ECO:0000313" key="5">
    <source>
        <dbReference type="Proteomes" id="UP000078225"/>
    </source>
</evidence>
<keyword evidence="5" id="KW-1185">Reference proteome</keyword>